<name>A0A2T7NVZ8_POMCA</name>
<dbReference type="Pfam" id="PF02469">
    <property type="entry name" value="Fasciclin"/>
    <property type="match status" value="2"/>
</dbReference>
<keyword evidence="4" id="KW-1185">Reference proteome</keyword>
<dbReference type="SMART" id="SM00554">
    <property type="entry name" value="FAS1"/>
    <property type="match status" value="2"/>
</dbReference>
<feature type="chain" id="PRO_5015487622" description="FAS1 domain-containing protein" evidence="1">
    <location>
        <begin position="21"/>
        <end position="304"/>
    </location>
</feature>
<dbReference type="GO" id="GO:0050839">
    <property type="term" value="F:cell adhesion molecule binding"/>
    <property type="evidence" value="ECO:0007669"/>
    <property type="project" value="TreeGrafter"/>
</dbReference>
<dbReference type="InterPro" id="IPR050904">
    <property type="entry name" value="Adhesion/Biosynth-related"/>
</dbReference>
<evidence type="ECO:0000313" key="3">
    <source>
        <dbReference type="EMBL" id="PVD25331.1"/>
    </source>
</evidence>
<dbReference type="STRING" id="400727.A0A2T7NVZ8"/>
<dbReference type="Gene3D" id="2.30.180.10">
    <property type="entry name" value="FAS1 domain"/>
    <property type="match status" value="2"/>
</dbReference>
<keyword evidence="1" id="KW-0732">Signal</keyword>
<dbReference type="OMA" id="RHLMNDS"/>
<comment type="caution">
    <text evidence="3">The sequence shown here is derived from an EMBL/GenBank/DDBJ whole genome shotgun (WGS) entry which is preliminary data.</text>
</comment>
<gene>
    <name evidence="3" type="ORF">C0Q70_15831</name>
</gene>
<dbReference type="GO" id="GO:0031012">
    <property type="term" value="C:extracellular matrix"/>
    <property type="evidence" value="ECO:0007669"/>
    <property type="project" value="TreeGrafter"/>
</dbReference>
<dbReference type="GO" id="GO:0005615">
    <property type="term" value="C:extracellular space"/>
    <property type="evidence" value="ECO:0007669"/>
    <property type="project" value="TreeGrafter"/>
</dbReference>
<accession>A0A2T7NVZ8</accession>
<reference evidence="3 4" key="1">
    <citation type="submission" date="2018-04" db="EMBL/GenBank/DDBJ databases">
        <title>The genome of golden apple snail Pomacea canaliculata provides insight into stress tolerance and invasive adaptation.</title>
        <authorList>
            <person name="Liu C."/>
            <person name="Liu B."/>
            <person name="Ren Y."/>
            <person name="Zhang Y."/>
            <person name="Wang H."/>
            <person name="Li S."/>
            <person name="Jiang F."/>
            <person name="Yin L."/>
            <person name="Zhang G."/>
            <person name="Qian W."/>
            <person name="Fan W."/>
        </authorList>
    </citation>
    <scope>NUCLEOTIDE SEQUENCE [LARGE SCALE GENOMIC DNA]</scope>
    <source>
        <strain evidence="3">SZHN2017</strain>
        <tissue evidence="3">Muscle</tissue>
    </source>
</reference>
<protein>
    <recommendedName>
        <fullName evidence="2">FAS1 domain-containing protein</fullName>
    </recommendedName>
</protein>
<dbReference type="SUPFAM" id="SSF82153">
    <property type="entry name" value="FAS1 domain"/>
    <property type="match status" value="2"/>
</dbReference>
<dbReference type="Proteomes" id="UP000245119">
    <property type="component" value="Linkage Group LG9"/>
</dbReference>
<evidence type="ECO:0000259" key="2">
    <source>
        <dbReference type="PROSITE" id="PS50213"/>
    </source>
</evidence>
<feature type="domain" description="FAS1" evidence="2">
    <location>
        <begin position="158"/>
        <end position="287"/>
    </location>
</feature>
<evidence type="ECO:0000256" key="1">
    <source>
        <dbReference type="SAM" id="SignalP"/>
    </source>
</evidence>
<dbReference type="OrthoDB" id="286301at2759"/>
<dbReference type="InterPro" id="IPR000782">
    <property type="entry name" value="FAS1_domain"/>
</dbReference>
<organism evidence="3 4">
    <name type="scientific">Pomacea canaliculata</name>
    <name type="common">Golden apple snail</name>
    <dbReference type="NCBI Taxonomy" id="400727"/>
    <lineage>
        <taxon>Eukaryota</taxon>
        <taxon>Metazoa</taxon>
        <taxon>Spiralia</taxon>
        <taxon>Lophotrochozoa</taxon>
        <taxon>Mollusca</taxon>
        <taxon>Gastropoda</taxon>
        <taxon>Caenogastropoda</taxon>
        <taxon>Architaenioglossa</taxon>
        <taxon>Ampullarioidea</taxon>
        <taxon>Ampullariidae</taxon>
        <taxon>Pomacea</taxon>
    </lineage>
</organism>
<proteinExistence type="predicted"/>
<dbReference type="PANTHER" id="PTHR10900">
    <property type="entry name" value="PERIOSTIN-RELATED"/>
    <property type="match status" value="1"/>
</dbReference>
<feature type="signal peptide" evidence="1">
    <location>
        <begin position="1"/>
        <end position="20"/>
    </location>
</feature>
<dbReference type="EMBL" id="PZQS01000009">
    <property type="protein sequence ID" value="PVD25331.1"/>
    <property type="molecule type" value="Genomic_DNA"/>
</dbReference>
<dbReference type="FunFam" id="2.30.180.10:FF:000032">
    <property type="entry name" value="Fasciclin domain-containing protein, putative"/>
    <property type="match status" value="1"/>
</dbReference>
<dbReference type="InterPro" id="IPR036378">
    <property type="entry name" value="FAS1_dom_sf"/>
</dbReference>
<feature type="domain" description="FAS1" evidence="2">
    <location>
        <begin position="24"/>
        <end position="154"/>
    </location>
</feature>
<dbReference type="PROSITE" id="PS50213">
    <property type="entry name" value="FAS1"/>
    <property type="match status" value="2"/>
</dbReference>
<dbReference type="PANTHER" id="PTHR10900:SF124">
    <property type="entry name" value="FI05614P"/>
    <property type="match status" value="1"/>
</dbReference>
<dbReference type="GO" id="GO:0007155">
    <property type="term" value="P:cell adhesion"/>
    <property type="evidence" value="ECO:0007669"/>
    <property type="project" value="TreeGrafter"/>
</dbReference>
<dbReference type="AlphaFoldDB" id="A0A2T7NVZ8"/>
<dbReference type="GO" id="GO:0030198">
    <property type="term" value="P:extracellular matrix organization"/>
    <property type="evidence" value="ECO:0007669"/>
    <property type="project" value="TreeGrafter"/>
</dbReference>
<evidence type="ECO:0000313" key="4">
    <source>
        <dbReference type="Proteomes" id="UP000245119"/>
    </source>
</evidence>
<sequence>MFTPLTVCFVVSVWVGGSLCQPEPDTVYNTIAFYGATKFLEYTARLPELDTRLKDASESLTVFAPTNRAFDELPADVKNALDTDQTLLTSVINYHVVAGLPEFTDNALLATLGGASARVNVYTTPSVITIAGSAFLLWDIPATNGQVVIVTKVMYPVPTGTALSLVNGDTFSMLLLALTRADASALLNVEGMTFLAPSDAAFQKLAPGVYADLLNNIPQLTTVLLNHMITGVWFSAGLQDGATLTSETDQSLVIGLSASTFTIGGATVTSRDVTVTNGVVHVIDTVLLPPALTVAAPAPSFRVV</sequence>